<proteinExistence type="predicted"/>
<dbReference type="PANTHER" id="PTHR47784">
    <property type="entry name" value="STEROL UPTAKE CONTROL PROTEIN 2"/>
    <property type="match status" value="1"/>
</dbReference>
<keyword evidence="2" id="KW-1185">Reference proteome</keyword>
<evidence type="ECO:0008006" key="3">
    <source>
        <dbReference type="Google" id="ProtNLM"/>
    </source>
</evidence>
<dbReference type="AlphaFoldDB" id="A0A8T8WNG2"/>
<protein>
    <recommendedName>
        <fullName evidence="3">Zn(II)2Cys6 transcription factor</fullName>
    </recommendedName>
</protein>
<dbReference type="RefSeq" id="XP_025523046.1">
    <property type="nucleotide sequence ID" value="XM_025674732.1"/>
</dbReference>
<accession>A0A8T8WNG2</accession>
<evidence type="ECO:0000313" key="2">
    <source>
        <dbReference type="Proteomes" id="UP000249497"/>
    </source>
</evidence>
<dbReference type="EMBL" id="KZ824848">
    <property type="protein sequence ID" value="RAH77152.1"/>
    <property type="molecule type" value="Genomic_DNA"/>
</dbReference>
<dbReference type="PANTHER" id="PTHR47784:SF5">
    <property type="entry name" value="STEROL UPTAKE CONTROL PROTEIN 2"/>
    <property type="match status" value="1"/>
</dbReference>
<dbReference type="GO" id="GO:0001228">
    <property type="term" value="F:DNA-binding transcription activator activity, RNA polymerase II-specific"/>
    <property type="evidence" value="ECO:0007669"/>
    <property type="project" value="TreeGrafter"/>
</dbReference>
<gene>
    <name evidence="1" type="ORF">BO86DRAFT_413337</name>
</gene>
<dbReference type="Proteomes" id="UP000249497">
    <property type="component" value="Unassembled WGS sequence"/>
</dbReference>
<evidence type="ECO:0000313" key="1">
    <source>
        <dbReference type="EMBL" id="RAH77152.1"/>
    </source>
</evidence>
<dbReference type="InterPro" id="IPR021858">
    <property type="entry name" value="Fun_TF"/>
</dbReference>
<reference evidence="1 2" key="1">
    <citation type="submission" date="2018-02" db="EMBL/GenBank/DDBJ databases">
        <title>The genomes of Aspergillus section Nigri reveals drivers in fungal speciation.</title>
        <authorList>
            <consortium name="DOE Joint Genome Institute"/>
            <person name="Vesth T.C."/>
            <person name="Nybo J."/>
            <person name="Theobald S."/>
            <person name="Brandl J."/>
            <person name="Frisvad J.C."/>
            <person name="Nielsen K.F."/>
            <person name="Lyhne E.K."/>
            <person name="Kogle M.E."/>
            <person name="Kuo A."/>
            <person name="Riley R."/>
            <person name="Clum A."/>
            <person name="Nolan M."/>
            <person name="Lipzen A."/>
            <person name="Salamov A."/>
            <person name="Henrissat B."/>
            <person name="Wiebenga A."/>
            <person name="De vries R.P."/>
            <person name="Grigoriev I.V."/>
            <person name="Mortensen U.H."/>
            <person name="Andersen M.R."/>
            <person name="Baker S.E."/>
        </authorList>
    </citation>
    <scope>NUCLEOTIDE SEQUENCE [LARGE SCALE GENOMIC DNA]</scope>
    <source>
        <strain evidence="1 2">CBS 114.51</strain>
    </source>
</reference>
<dbReference type="OrthoDB" id="4491184at2759"/>
<name>A0A8T8WNG2_ASPJA</name>
<dbReference type="Pfam" id="PF11951">
    <property type="entry name" value="Fungal_trans_2"/>
    <property type="match status" value="1"/>
</dbReference>
<sequence>MSDVLGNKQLRNHAYHLYYVKERLQTPTHSPISSFCSTSHTDECFHPELSISSSLHLHQPHARLSTLLSPWTSLPDHAADKIDRDRKEPETCTLSPCDLTLLARWCATTYQSLASDGRDAEIWRSLIVREAMRYPPLLDGILALSALEMLGDCGRDNAQEHKQDQQQLRHLAMLHWDRARTWLDNQLGPTRLEPTRKHSNAVLALCNILMVFAFAHMQIPSSSRESALEDFCDIFRQLRGSPEIVVPLIDQVQPGELASLVRPEEARHRVMPDTFTLAIHALRKVNNTHPDGNLDPDANNKRINSQAIDSLSSCLRYIAWSSRPGLIELSWLLVIPAGFVDLALNHQPIALSILAHYCVVMYHLRSQWWMGDLGTRLLKEIRQLLGRDRSGDIQWALDAVAIDGDGGAR</sequence>
<organism evidence="1 2">
    <name type="scientific">Aspergillus japonicus CBS 114.51</name>
    <dbReference type="NCBI Taxonomy" id="1448312"/>
    <lineage>
        <taxon>Eukaryota</taxon>
        <taxon>Fungi</taxon>
        <taxon>Dikarya</taxon>
        <taxon>Ascomycota</taxon>
        <taxon>Pezizomycotina</taxon>
        <taxon>Eurotiomycetes</taxon>
        <taxon>Eurotiomycetidae</taxon>
        <taxon>Eurotiales</taxon>
        <taxon>Aspergillaceae</taxon>
        <taxon>Aspergillus</taxon>
        <taxon>Aspergillus subgen. Circumdati</taxon>
    </lineage>
</organism>
<dbReference type="InterPro" id="IPR053157">
    <property type="entry name" value="Sterol_Uptake_Regulator"/>
</dbReference>
<dbReference type="GeneID" id="37178424"/>